<protein>
    <submittedName>
        <fullName evidence="3">Uncharacterized protein</fullName>
    </submittedName>
</protein>
<feature type="compositionally biased region" description="Basic and acidic residues" evidence="2">
    <location>
        <begin position="228"/>
        <end position="250"/>
    </location>
</feature>
<accession>A0A9D4JPY7</accession>
<gene>
    <name evidence="3" type="ORF">DPMN_121860</name>
</gene>
<dbReference type="AlphaFoldDB" id="A0A9D4JPY7"/>
<reference evidence="3" key="2">
    <citation type="submission" date="2020-11" db="EMBL/GenBank/DDBJ databases">
        <authorList>
            <person name="McCartney M.A."/>
            <person name="Auch B."/>
            <person name="Kono T."/>
            <person name="Mallez S."/>
            <person name="Becker A."/>
            <person name="Gohl D.M."/>
            <person name="Silverstein K.A.T."/>
            <person name="Koren S."/>
            <person name="Bechman K.B."/>
            <person name="Herman A."/>
            <person name="Abrahante J.E."/>
            <person name="Garbe J."/>
        </authorList>
    </citation>
    <scope>NUCLEOTIDE SEQUENCE</scope>
    <source>
        <strain evidence="3">Duluth1</strain>
        <tissue evidence="3">Whole animal</tissue>
    </source>
</reference>
<dbReference type="CDD" id="cd01671">
    <property type="entry name" value="CARD"/>
    <property type="match status" value="1"/>
</dbReference>
<feature type="compositionally biased region" description="Polar residues" evidence="2">
    <location>
        <begin position="170"/>
        <end position="179"/>
    </location>
</feature>
<dbReference type="Proteomes" id="UP000828390">
    <property type="component" value="Unassembled WGS sequence"/>
</dbReference>
<dbReference type="EMBL" id="JAIWYP010000005">
    <property type="protein sequence ID" value="KAH3820116.1"/>
    <property type="molecule type" value="Genomic_DNA"/>
</dbReference>
<feature type="region of interest" description="Disordered" evidence="2">
    <location>
        <begin position="228"/>
        <end position="282"/>
    </location>
</feature>
<feature type="region of interest" description="Disordered" evidence="2">
    <location>
        <begin position="170"/>
        <end position="190"/>
    </location>
</feature>
<evidence type="ECO:0000256" key="1">
    <source>
        <dbReference type="SAM" id="Coils"/>
    </source>
</evidence>
<evidence type="ECO:0000256" key="2">
    <source>
        <dbReference type="SAM" id="MobiDB-lite"/>
    </source>
</evidence>
<organism evidence="3 4">
    <name type="scientific">Dreissena polymorpha</name>
    <name type="common">Zebra mussel</name>
    <name type="synonym">Mytilus polymorpha</name>
    <dbReference type="NCBI Taxonomy" id="45954"/>
    <lineage>
        <taxon>Eukaryota</taxon>
        <taxon>Metazoa</taxon>
        <taxon>Spiralia</taxon>
        <taxon>Lophotrochozoa</taxon>
        <taxon>Mollusca</taxon>
        <taxon>Bivalvia</taxon>
        <taxon>Autobranchia</taxon>
        <taxon>Heteroconchia</taxon>
        <taxon>Euheterodonta</taxon>
        <taxon>Imparidentia</taxon>
        <taxon>Neoheterodontei</taxon>
        <taxon>Myida</taxon>
        <taxon>Dreissenoidea</taxon>
        <taxon>Dreissenidae</taxon>
        <taxon>Dreissena</taxon>
    </lineage>
</organism>
<dbReference type="SUPFAM" id="SSF47986">
    <property type="entry name" value="DEATH domain"/>
    <property type="match status" value="1"/>
</dbReference>
<feature type="region of interest" description="Disordered" evidence="2">
    <location>
        <begin position="112"/>
        <end position="153"/>
    </location>
</feature>
<feature type="compositionally biased region" description="Basic and acidic residues" evidence="2">
    <location>
        <begin position="113"/>
        <end position="125"/>
    </location>
</feature>
<feature type="compositionally biased region" description="Low complexity" evidence="2">
    <location>
        <begin position="180"/>
        <end position="190"/>
    </location>
</feature>
<name>A0A9D4JPY7_DREPO</name>
<feature type="coiled-coil region" evidence="1">
    <location>
        <begin position="478"/>
        <end position="561"/>
    </location>
</feature>
<dbReference type="InterPro" id="IPR011029">
    <property type="entry name" value="DEATH-like_dom_sf"/>
</dbReference>
<comment type="caution">
    <text evidence="3">The sequence shown here is derived from an EMBL/GenBank/DDBJ whole genome shotgun (WGS) entry which is preliminary data.</text>
</comment>
<feature type="compositionally biased region" description="Basic and acidic residues" evidence="2">
    <location>
        <begin position="257"/>
        <end position="282"/>
    </location>
</feature>
<sequence length="579" mass="67446">MSSFSVVTTKRMDDFEWSRKVNRVITKRWTEIKTTLVMKDFVDYLIQKGVLTLDYWMGLKAKPVTESERMEDFLHQVSKFTQQKYNYFLEALLTINRHELVQNLIINQKVKPKKVEPDDKLRPMPKESNATQKSKMPKSVEPRLSKSADGPTMAPADTFITTLSETKGQSDIDQLSEWKSTSLDTTDGTGVTSVDKIRQVAKEKQAQITERLYQGIATKEDININKDPDKKAKKTVEFKDTSEKDVDETNPRPGTSKSREDLLEEREKQLRSKESELKQKEKVLNEREMTLMEKEQQLLTRENSLAHMEISRPTTATLTFTQTSELMDIREQLKALKKAREQEIESEHTTYCNTPKDEYVTVMDFKIVQQEIAELKQDITEDREAKQVIQQKVEDMKQEINTLQRTIEKLNNEKTVRNAEIDREISVLKVKLTKAETDRDESIGKLRMELKSKEEESMKVKASLEQFQKHSSSLEKRVVVLETDKLKYEAELQQYEKEVSNLRQNLEVKEQDLNDLKNVLEETESEKEDLIEMLNKLKHEIDDLKSDKKRLETEKKTLLARCVKPQWSGAGGSRRPSIR</sequence>
<reference evidence="3" key="1">
    <citation type="journal article" date="2019" name="bioRxiv">
        <title>The Genome of the Zebra Mussel, Dreissena polymorpha: A Resource for Invasive Species Research.</title>
        <authorList>
            <person name="McCartney M.A."/>
            <person name="Auch B."/>
            <person name="Kono T."/>
            <person name="Mallez S."/>
            <person name="Zhang Y."/>
            <person name="Obille A."/>
            <person name="Becker A."/>
            <person name="Abrahante J.E."/>
            <person name="Garbe J."/>
            <person name="Badalamenti J.P."/>
            <person name="Herman A."/>
            <person name="Mangelson H."/>
            <person name="Liachko I."/>
            <person name="Sullivan S."/>
            <person name="Sone E.D."/>
            <person name="Koren S."/>
            <person name="Silverstein K.A.T."/>
            <person name="Beckman K.B."/>
            <person name="Gohl D.M."/>
        </authorList>
    </citation>
    <scope>NUCLEOTIDE SEQUENCE</scope>
    <source>
        <strain evidence="3">Duluth1</strain>
        <tissue evidence="3">Whole animal</tissue>
    </source>
</reference>
<evidence type="ECO:0000313" key="4">
    <source>
        <dbReference type="Proteomes" id="UP000828390"/>
    </source>
</evidence>
<proteinExistence type="predicted"/>
<dbReference type="Gene3D" id="1.10.533.10">
    <property type="entry name" value="Death Domain, Fas"/>
    <property type="match status" value="1"/>
</dbReference>
<keyword evidence="4" id="KW-1185">Reference proteome</keyword>
<keyword evidence="1" id="KW-0175">Coiled coil</keyword>
<evidence type="ECO:0000313" key="3">
    <source>
        <dbReference type="EMBL" id="KAH3820116.1"/>
    </source>
</evidence>
<feature type="coiled-coil region" evidence="1">
    <location>
        <begin position="326"/>
        <end position="420"/>
    </location>
</feature>